<gene>
    <name evidence="1" type="ORF">SAMN04488530_10244</name>
</gene>
<evidence type="ECO:0000313" key="1">
    <source>
        <dbReference type="EMBL" id="SHG44870.1"/>
    </source>
</evidence>
<evidence type="ECO:0000313" key="2">
    <source>
        <dbReference type="Proteomes" id="UP000243255"/>
    </source>
</evidence>
<keyword evidence="2" id="KW-1185">Reference proteome</keyword>
<dbReference type="RefSeq" id="WP_073123427.1">
    <property type="nucleotide sequence ID" value="NZ_BAABCH010000028.1"/>
</dbReference>
<dbReference type="InterPro" id="IPR003772">
    <property type="entry name" value="YceD"/>
</dbReference>
<reference evidence="2" key="1">
    <citation type="submission" date="2016-11" db="EMBL/GenBank/DDBJ databases">
        <authorList>
            <person name="Varghese N."/>
            <person name="Submissions S."/>
        </authorList>
    </citation>
    <scope>NUCLEOTIDE SEQUENCE [LARGE SCALE GENOMIC DNA]</scope>
    <source>
        <strain evidence="2">DSM 2635</strain>
    </source>
</reference>
<organism evidence="1 2">
    <name type="scientific">Asaccharospora irregularis DSM 2635</name>
    <dbReference type="NCBI Taxonomy" id="1121321"/>
    <lineage>
        <taxon>Bacteria</taxon>
        <taxon>Bacillati</taxon>
        <taxon>Bacillota</taxon>
        <taxon>Clostridia</taxon>
        <taxon>Peptostreptococcales</taxon>
        <taxon>Peptostreptococcaceae</taxon>
        <taxon>Asaccharospora</taxon>
    </lineage>
</organism>
<evidence type="ECO:0008006" key="3">
    <source>
        <dbReference type="Google" id="ProtNLM"/>
    </source>
</evidence>
<dbReference type="PANTHER" id="PTHR34374:SF1">
    <property type="entry name" value="LARGE RIBOSOMAL RNA SUBUNIT ACCUMULATION PROTEIN YCED HOMOLOG 1, CHLOROPLASTIC"/>
    <property type="match status" value="1"/>
</dbReference>
<name>A0A1M5JX34_9FIRM</name>
<dbReference type="AlphaFoldDB" id="A0A1M5JX34"/>
<accession>A0A1M5JX34</accession>
<dbReference type="OrthoDB" id="9790372at2"/>
<dbReference type="Pfam" id="PF02620">
    <property type="entry name" value="YceD"/>
    <property type="match status" value="1"/>
</dbReference>
<dbReference type="EMBL" id="FQWX01000002">
    <property type="protein sequence ID" value="SHG44870.1"/>
    <property type="molecule type" value="Genomic_DNA"/>
</dbReference>
<dbReference type="STRING" id="1121321.SAMN04488530_10244"/>
<proteinExistence type="predicted"/>
<dbReference type="PANTHER" id="PTHR34374">
    <property type="entry name" value="LARGE RIBOSOMAL RNA SUBUNIT ACCUMULATION PROTEIN YCED HOMOLOG 1, CHLOROPLASTIC"/>
    <property type="match status" value="1"/>
</dbReference>
<dbReference type="Proteomes" id="UP000243255">
    <property type="component" value="Unassembled WGS sequence"/>
</dbReference>
<sequence length="176" mass="20013">MKVSLDKLIRRETDKIDLSFFEKIDTISYCDKIYELASPVNIKGKIANTNKGLYLKVDVDFTILDHCARCLDQVEVPLEYSIEGFLVKEDNYDEDEFEDFDAFIIDDQEVDLIEIIGQTLEFNAPSAVTCSQECKGLCQGCGANLNIEGCSCNEHTNDEENIDPRFAKLKDLFKTD</sequence>
<protein>
    <recommendedName>
        <fullName evidence="3">DUF177 domain-containing protein</fullName>
    </recommendedName>
</protein>